<sequence>MTRFNLILVFFLFQGCKDDNNTTEDSLTSKIDKILEQETDFNGIVHIGTSNTISYSKGFGYSDRQKQIAIDKNTVFDIGSITKPFTAIGIIKCQELGLLDYQDKLEVFFSEVPEDKKDVTIEQLLTHSSGFVDLIGGDYDEISKEMYIAQSFDTQLLFPPGERYEYSNVGFSLLGIIIETVSNKSYEEFLNEHVFLPSEMKTAGYLLPDYDNDIIANGYDDLGIFTTPMTNLGKPNEQPWDTDGPYWHLKGNGGLLMSANDIAHYYKFIKSNLVSEVNKQKMYTKYIREDNTSEFYRGYGWGIFDTNKGLAATHNGGNDIFFADFVYLIEQDLFIFLASNAYRENQEDLIFRLMRELSIEIENH</sequence>
<dbReference type="InterPro" id="IPR012338">
    <property type="entry name" value="Beta-lactam/transpept-like"/>
</dbReference>
<accession>A0ABW5AX15</accession>
<protein>
    <submittedName>
        <fullName evidence="4">Serine hydrolase domain-containing protein</fullName>
        <ecNumber evidence="4">3.-.-.-</ecNumber>
    </submittedName>
</protein>
<dbReference type="GO" id="GO:0016787">
    <property type="term" value="F:hydrolase activity"/>
    <property type="evidence" value="ECO:0007669"/>
    <property type="project" value="UniProtKB-KW"/>
</dbReference>
<dbReference type="PANTHER" id="PTHR46825:SF11">
    <property type="entry name" value="PENICILLIN-BINDING PROTEIN 4"/>
    <property type="match status" value="1"/>
</dbReference>
<evidence type="ECO:0000256" key="2">
    <source>
        <dbReference type="ARBA" id="ARBA00023136"/>
    </source>
</evidence>
<keyword evidence="4" id="KW-0378">Hydrolase</keyword>
<dbReference type="PANTHER" id="PTHR46825">
    <property type="entry name" value="D-ALANYL-D-ALANINE-CARBOXYPEPTIDASE/ENDOPEPTIDASE AMPH"/>
    <property type="match status" value="1"/>
</dbReference>
<evidence type="ECO:0000313" key="5">
    <source>
        <dbReference type="Proteomes" id="UP001597344"/>
    </source>
</evidence>
<name>A0ABW5AX15_9FLAO</name>
<reference evidence="5" key="1">
    <citation type="journal article" date="2019" name="Int. J. Syst. Evol. Microbiol.">
        <title>The Global Catalogue of Microorganisms (GCM) 10K type strain sequencing project: providing services to taxonomists for standard genome sequencing and annotation.</title>
        <authorList>
            <consortium name="The Broad Institute Genomics Platform"/>
            <consortium name="The Broad Institute Genome Sequencing Center for Infectious Disease"/>
            <person name="Wu L."/>
            <person name="Ma J."/>
        </authorList>
    </citation>
    <scope>NUCLEOTIDE SEQUENCE [LARGE SCALE GENOMIC DNA]</scope>
    <source>
        <strain evidence="5">DT92</strain>
    </source>
</reference>
<dbReference type="RefSeq" id="WP_378320014.1">
    <property type="nucleotide sequence ID" value="NZ_JBHUHY010000007.1"/>
</dbReference>
<feature type="domain" description="Beta-lactamase-related" evidence="3">
    <location>
        <begin position="33"/>
        <end position="348"/>
    </location>
</feature>
<gene>
    <name evidence="4" type="ORF">ACFSJT_09440</name>
</gene>
<dbReference type="Pfam" id="PF00144">
    <property type="entry name" value="Beta-lactamase"/>
    <property type="match status" value="1"/>
</dbReference>
<organism evidence="4 5">
    <name type="scientific">Aquimarina celericrescens</name>
    <dbReference type="NCBI Taxonomy" id="1964542"/>
    <lineage>
        <taxon>Bacteria</taxon>
        <taxon>Pseudomonadati</taxon>
        <taxon>Bacteroidota</taxon>
        <taxon>Flavobacteriia</taxon>
        <taxon>Flavobacteriales</taxon>
        <taxon>Flavobacteriaceae</taxon>
        <taxon>Aquimarina</taxon>
    </lineage>
</organism>
<dbReference type="SUPFAM" id="SSF56601">
    <property type="entry name" value="beta-lactamase/transpeptidase-like"/>
    <property type="match status" value="1"/>
</dbReference>
<keyword evidence="2" id="KW-0472">Membrane</keyword>
<evidence type="ECO:0000259" key="3">
    <source>
        <dbReference type="Pfam" id="PF00144"/>
    </source>
</evidence>
<keyword evidence="5" id="KW-1185">Reference proteome</keyword>
<dbReference type="EC" id="3.-.-.-" evidence="4"/>
<comment type="caution">
    <text evidence="4">The sequence shown here is derived from an EMBL/GenBank/DDBJ whole genome shotgun (WGS) entry which is preliminary data.</text>
</comment>
<dbReference type="EMBL" id="JBHUHY010000007">
    <property type="protein sequence ID" value="MFD2187015.1"/>
    <property type="molecule type" value="Genomic_DNA"/>
</dbReference>
<comment type="subcellular location">
    <subcellularLocation>
        <location evidence="1">Membrane</location>
    </subcellularLocation>
</comment>
<dbReference type="InterPro" id="IPR001466">
    <property type="entry name" value="Beta-lactam-related"/>
</dbReference>
<proteinExistence type="predicted"/>
<dbReference type="PROSITE" id="PS51257">
    <property type="entry name" value="PROKAR_LIPOPROTEIN"/>
    <property type="match status" value="1"/>
</dbReference>
<dbReference type="Proteomes" id="UP001597344">
    <property type="component" value="Unassembled WGS sequence"/>
</dbReference>
<dbReference type="InterPro" id="IPR050491">
    <property type="entry name" value="AmpC-like"/>
</dbReference>
<evidence type="ECO:0000256" key="1">
    <source>
        <dbReference type="ARBA" id="ARBA00004370"/>
    </source>
</evidence>
<evidence type="ECO:0000313" key="4">
    <source>
        <dbReference type="EMBL" id="MFD2187015.1"/>
    </source>
</evidence>
<dbReference type="Gene3D" id="3.40.710.10">
    <property type="entry name" value="DD-peptidase/beta-lactamase superfamily"/>
    <property type="match status" value="1"/>
</dbReference>